<feature type="domain" description="Suppressor of fused-like" evidence="1">
    <location>
        <begin position="168"/>
        <end position="324"/>
    </location>
</feature>
<dbReference type="AlphaFoldDB" id="E8LLK7"/>
<protein>
    <recommendedName>
        <fullName evidence="1">Suppressor of fused-like domain-containing protein</fullName>
    </recommendedName>
</protein>
<organism evidence="2 3">
    <name type="scientific">Succinatimonas hippei (strain DSM 22608 / JCM 16073 / KCTC 15190 / YIT 12066)</name>
    <dbReference type="NCBI Taxonomy" id="762983"/>
    <lineage>
        <taxon>Bacteria</taxon>
        <taxon>Pseudomonadati</taxon>
        <taxon>Pseudomonadota</taxon>
        <taxon>Gammaproteobacteria</taxon>
        <taxon>Aeromonadales</taxon>
        <taxon>Succinivibrionaceae</taxon>
        <taxon>Succinatimonas</taxon>
    </lineage>
</organism>
<dbReference type="HOGENOM" id="CLU_799073_0_0_6"/>
<sequence length="347" mass="39469">MIMTREEILEKAKILNEADDYDALIVLLGRAYDESANDYVYGLELSRAFINKGNSVDEGFPFYVKANALLDNCALSGKDDPVWLYRKAYALYKLNLVEDAIIRLERAARFVDINSPISLLTINNLLLVCKKLEEKMKLKKLSSEDRQAFFTHINKHFGKSKLLFNADGVEFYEIEASEQHDYKMIVSLGVSALSMPVPQGFSEKENSKTELCVILPKKWEMNLNEERLSWPLKVLSSLCNYVLTEKAFVGFGFSFDNGKPFSSHTKFQGAMLTALGDYPKEAQNYQVADGFQVNLFQMVPLLPMEVAYRLNHSAQDLLNLFKLRHVALTPLFEGRPDVCESLTVKKV</sequence>
<keyword evidence="3" id="KW-1185">Reference proteome</keyword>
<dbReference type="InterPro" id="IPR011990">
    <property type="entry name" value="TPR-like_helical_dom_sf"/>
</dbReference>
<comment type="caution">
    <text evidence="2">The sequence shown here is derived from an EMBL/GenBank/DDBJ whole genome shotgun (WGS) entry which is preliminary data.</text>
</comment>
<evidence type="ECO:0000259" key="1">
    <source>
        <dbReference type="Pfam" id="PF05076"/>
    </source>
</evidence>
<accession>E8LLK7</accession>
<name>E8LLK7_SUCHY</name>
<gene>
    <name evidence="2" type="ORF">HMPREF9444_01624</name>
</gene>
<dbReference type="Pfam" id="PF05076">
    <property type="entry name" value="SUFU"/>
    <property type="match status" value="1"/>
</dbReference>
<evidence type="ECO:0000313" key="3">
    <source>
        <dbReference type="Proteomes" id="UP000018458"/>
    </source>
</evidence>
<proteinExistence type="predicted"/>
<dbReference type="eggNOG" id="COG4859">
    <property type="taxonomic scope" value="Bacteria"/>
</dbReference>
<dbReference type="EMBL" id="AEVO01000109">
    <property type="protein sequence ID" value="EFY06601.1"/>
    <property type="molecule type" value="Genomic_DNA"/>
</dbReference>
<dbReference type="STRING" id="762983.HMPREF9444_01624"/>
<dbReference type="InterPro" id="IPR020941">
    <property type="entry name" value="SUFU-like_domain"/>
</dbReference>
<dbReference type="InterPro" id="IPR037181">
    <property type="entry name" value="SUFU_N"/>
</dbReference>
<reference evidence="2 3" key="1">
    <citation type="submission" date="2011-01" db="EMBL/GenBank/DDBJ databases">
        <authorList>
            <person name="Weinstock G."/>
            <person name="Sodergren E."/>
            <person name="Clifton S."/>
            <person name="Fulton L."/>
            <person name="Fulton B."/>
            <person name="Courtney L."/>
            <person name="Fronick C."/>
            <person name="Harrison M."/>
            <person name="Strong C."/>
            <person name="Farmer C."/>
            <person name="Delahaunty K."/>
            <person name="Markovic C."/>
            <person name="Hall O."/>
            <person name="Minx P."/>
            <person name="Tomlinson C."/>
            <person name="Mitreva M."/>
            <person name="Hou S."/>
            <person name="Chen J."/>
            <person name="Wollam A."/>
            <person name="Pepin K.H."/>
            <person name="Johnson M."/>
            <person name="Bhonagiri V."/>
            <person name="Zhang X."/>
            <person name="Suruliraj S."/>
            <person name="Warren W."/>
            <person name="Chinwalla A."/>
            <person name="Mardis E.R."/>
            <person name="Wilson R.K."/>
        </authorList>
    </citation>
    <scope>NUCLEOTIDE SEQUENCE [LARGE SCALE GENOMIC DNA]</scope>
    <source>
        <strain evidence="3">DSM 22608 / JCM 16073 / KCTC 15190 / YIT 12066</strain>
    </source>
</reference>
<evidence type="ECO:0000313" key="2">
    <source>
        <dbReference type="EMBL" id="EFY06601.1"/>
    </source>
</evidence>
<dbReference type="Proteomes" id="UP000018458">
    <property type="component" value="Unassembled WGS sequence"/>
</dbReference>
<dbReference type="SUPFAM" id="SSF48452">
    <property type="entry name" value="TPR-like"/>
    <property type="match status" value="1"/>
</dbReference>
<dbReference type="SUPFAM" id="SSF103359">
    <property type="entry name" value="Suppressor of Fused, N-terminal domain"/>
    <property type="match status" value="1"/>
</dbReference>
<dbReference type="OrthoDB" id="7054006at2"/>